<dbReference type="PANTHER" id="PTHR23407:SF1">
    <property type="entry name" value="5-FORMYLTETRAHYDROFOLATE CYCLO-LIGASE"/>
    <property type="match status" value="1"/>
</dbReference>
<feature type="binding site" evidence="4">
    <location>
        <position position="72"/>
    </location>
    <ligand>
        <name>substrate</name>
    </ligand>
</feature>
<evidence type="ECO:0000313" key="7">
    <source>
        <dbReference type="Proteomes" id="UP000293764"/>
    </source>
</evidence>
<gene>
    <name evidence="6" type="ORF">EUA98_13945</name>
</gene>
<reference evidence="6 7" key="1">
    <citation type="submission" date="2019-01" db="EMBL/GenBank/DDBJ databases">
        <title>Novel species of Cellulomonas.</title>
        <authorList>
            <person name="Liu Q."/>
            <person name="Xin Y.-H."/>
        </authorList>
    </citation>
    <scope>NUCLEOTIDE SEQUENCE [LARGE SCALE GENOMIC DNA]</scope>
    <source>
        <strain evidence="6 7">HLT2-17</strain>
    </source>
</reference>
<comment type="cofactor">
    <cofactor evidence="5">
        <name>Mg(2+)</name>
        <dbReference type="ChEBI" id="CHEBI:18420"/>
    </cofactor>
</comment>
<name>A0A4Q5MXK3_9MICO</name>
<dbReference type="InterPro" id="IPR037171">
    <property type="entry name" value="NagB/RpiA_transferase-like"/>
</dbReference>
<dbReference type="Proteomes" id="UP000293764">
    <property type="component" value="Unassembled WGS sequence"/>
</dbReference>
<dbReference type="GO" id="GO:0030272">
    <property type="term" value="F:5-formyltetrahydrofolate cyclo-ligase activity"/>
    <property type="evidence" value="ECO:0007669"/>
    <property type="project" value="UniProtKB-EC"/>
</dbReference>
<comment type="caution">
    <text evidence="6">The sequence shown here is derived from an EMBL/GenBank/DDBJ whole genome shotgun (WGS) entry which is preliminary data.</text>
</comment>
<keyword evidence="5" id="KW-0460">Magnesium</keyword>
<keyword evidence="3 4" id="KW-0067">ATP-binding</keyword>
<dbReference type="RefSeq" id="WP_130103297.1">
    <property type="nucleotide sequence ID" value="NZ_SDWW01000035.1"/>
</dbReference>
<evidence type="ECO:0000256" key="4">
    <source>
        <dbReference type="PIRSR" id="PIRSR006806-1"/>
    </source>
</evidence>
<comment type="catalytic activity">
    <reaction evidence="5">
        <text>(6S)-5-formyl-5,6,7,8-tetrahydrofolate + ATP = (6R)-5,10-methenyltetrahydrofolate + ADP + phosphate</text>
        <dbReference type="Rhea" id="RHEA:10488"/>
        <dbReference type="ChEBI" id="CHEBI:30616"/>
        <dbReference type="ChEBI" id="CHEBI:43474"/>
        <dbReference type="ChEBI" id="CHEBI:57455"/>
        <dbReference type="ChEBI" id="CHEBI:57457"/>
        <dbReference type="ChEBI" id="CHEBI:456216"/>
        <dbReference type="EC" id="6.3.3.2"/>
    </reaction>
</comment>
<feature type="binding site" evidence="4">
    <location>
        <position position="67"/>
    </location>
    <ligand>
        <name>substrate</name>
    </ligand>
</feature>
<dbReference type="EC" id="6.3.3.2" evidence="5"/>
<keyword evidence="5" id="KW-0479">Metal-binding</keyword>
<keyword evidence="2 4" id="KW-0547">Nucleotide-binding</keyword>
<evidence type="ECO:0000256" key="3">
    <source>
        <dbReference type="ARBA" id="ARBA00022840"/>
    </source>
</evidence>
<proteinExistence type="inferred from homology"/>
<dbReference type="PIRSF" id="PIRSF006806">
    <property type="entry name" value="FTHF_cligase"/>
    <property type="match status" value="1"/>
</dbReference>
<dbReference type="InterPro" id="IPR024185">
    <property type="entry name" value="FTHF_cligase-like_sf"/>
</dbReference>
<evidence type="ECO:0000256" key="2">
    <source>
        <dbReference type="ARBA" id="ARBA00022741"/>
    </source>
</evidence>
<evidence type="ECO:0000256" key="1">
    <source>
        <dbReference type="ARBA" id="ARBA00010638"/>
    </source>
</evidence>
<dbReference type="Pfam" id="PF01812">
    <property type="entry name" value="5-FTHF_cyc-lig"/>
    <property type="match status" value="1"/>
</dbReference>
<protein>
    <recommendedName>
        <fullName evidence="5">5-formyltetrahydrofolate cyclo-ligase</fullName>
        <ecNumber evidence="5">6.3.3.2</ecNumber>
    </recommendedName>
</protein>
<accession>A0A4Q5MXK3</accession>
<dbReference type="InterPro" id="IPR002698">
    <property type="entry name" value="FTHF_cligase"/>
</dbReference>
<feature type="binding site" evidence="4">
    <location>
        <begin position="151"/>
        <end position="159"/>
    </location>
    <ligand>
        <name>ATP</name>
        <dbReference type="ChEBI" id="CHEBI:30616"/>
    </ligand>
</feature>
<dbReference type="GO" id="GO:0035999">
    <property type="term" value="P:tetrahydrofolate interconversion"/>
    <property type="evidence" value="ECO:0007669"/>
    <property type="project" value="TreeGrafter"/>
</dbReference>
<dbReference type="NCBIfam" id="TIGR02727">
    <property type="entry name" value="MTHFS_bact"/>
    <property type="match status" value="1"/>
</dbReference>
<sequence>MSTAAQPYPPALGVIEPEDAKDTMRTAIRSARQQRSERRRQEAAQAFADVLETMPELRAARCVAAYVARPFEPSTGPLLELLADRGVRVLLPVLGTGLQRDWAAYNGADDLQQRAPGRPREPGTAGLGAEALQSADVIVAPALAVDTSGARLGQGGGWYDRALEHARPGTPVIAMVFAEEVYDAGTRPLPRQPHDRLVDAVATPEGWRWLRLQTAE</sequence>
<dbReference type="AlphaFoldDB" id="A0A4Q5MXK3"/>
<keyword evidence="6" id="KW-0436">Ligase</keyword>
<dbReference type="PANTHER" id="PTHR23407">
    <property type="entry name" value="ATPASE INHIBITOR/5-FORMYLTETRAHYDROFOLATE CYCLO-LIGASE"/>
    <property type="match status" value="1"/>
</dbReference>
<comment type="similarity">
    <text evidence="1 5">Belongs to the 5-formyltetrahydrofolate cyclo-ligase family.</text>
</comment>
<organism evidence="6 7">
    <name type="scientific">Pengzhenrongella frigida</name>
    <dbReference type="NCBI Taxonomy" id="1259133"/>
    <lineage>
        <taxon>Bacteria</taxon>
        <taxon>Bacillati</taxon>
        <taxon>Actinomycetota</taxon>
        <taxon>Actinomycetes</taxon>
        <taxon>Micrococcales</taxon>
        <taxon>Pengzhenrongella</taxon>
    </lineage>
</organism>
<dbReference type="GO" id="GO:0009396">
    <property type="term" value="P:folic acid-containing compound biosynthetic process"/>
    <property type="evidence" value="ECO:0007669"/>
    <property type="project" value="TreeGrafter"/>
</dbReference>
<dbReference type="GO" id="GO:0046872">
    <property type="term" value="F:metal ion binding"/>
    <property type="evidence" value="ECO:0007669"/>
    <property type="project" value="UniProtKB-KW"/>
</dbReference>
<dbReference type="OrthoDB" id="3242798at2"/>
<dbReference type="EMBL" id="SDWW01000035">
    <property type="protein sequence ID" value="RYV50388.1"/>
    <property type="molecule type" value="Genomic_DNA"/>
</dbReference>
<dbReference type="SUPFAM" id="SSF100950">
    <property type="entry name" value="NagB/RpiA/CoA transferase-like"/>
    <property type="match status" value="1"/>
</dbReference>
<dbReference type="GO" id="GO:0005524">
    <property type="term" value="F:ATP binding"/>
    <property type="evidence" value="ECO:0007669"/>
    <property type="project" value="UniProtKB-KW"/>
</dbReference>
<feature type="binding site" evidence="4">
    <location>
        <begin position="21"/>
        <end position="25"/>
    </location>
    <ligand>
        <name>ATP</name>
        <dbReference type="ChEBI" id="CHEBI:30616"/>
    </ligand>
</feature>
<keyword evidence="7" id="KW-1185">Reference proteome</keyword>
<evidence type="ECO:0000256" key="5">
    <source>
        <dbReference type="RuleBase" id="RU361279"/>
    </source>
</evidence>
<dbReference type="Gene3D" id="3.40.50.10420">
    <property type="entry name" value="NagB/RpiA/CoA transferase-like"/>
    <property type="match status" value="1"/>
</dbReference>
<evidence type="ECO:0000313" key="6">
    <source>
        <dbReference type="EMBL" id="RYV50388.1"/>
    </source>
</evidence>